<dbReference type="Proteomes" id="UP000469949">
    <property type="component" value="Unassembled WGS sequence"/>
</dbReference>
<proteinExistence type="predicted"/>
<organism evidence="1 2">
    <name type="scientific">Methylorubrum populi</name>
    <dbReference type="NCBI Taxonomy" id="223967"/>
    <lineage>
        <taxon>Bacteria</taxon>
        <taxon>Pseudomonadati</taxon>
        <taxon>Pseudomonadota</taxon>
        <taxon>Alphaproteobacteria</taxon>
        <taxon>Hyphomicrobiales</taxon>
        <taxon>Methylobacteriaceae</taxon>
        <taxon>Methylorubrum</taxon>
    </lineage>
</organism>
<protein>
    <submittedName>
        <fullName evidence="1">Uncharacterized protein</fullName>
    </submittedName>
</protein>
<accession>A0A833J9K4</accession>
<evidence type="ECO:0000313" key="2">
    <source>
        <dbReference type="Proteomes" id="UP000469949"/>
    </source>
</evidence>
<gene>
    <name evidence="1" type="ORF">F8B43_0474</name>
</gene>
<reference evidence="1 2" key="1">
    <citation type="submission" date="2019-10" db="EMBL/GenBank/DDBJ databases">
        <title>Draft Genome Sequence of the Caffeine Degrading Methylotroph Methylorubrum populi PINKEL.</title>
        <authorList>
            <person name="Dawson S.C."/>
            <person name="Zhang X."/>
            <person name="Wright M.E."/>
            <person name="Sharma G."/>
            <person name="Langner J.T."/>
            <person name="Ditty J.L."/>
            <person name="Subuyuj G.A."/>
        </authorList>
    </citation>
    <scope>NUCLEOTIDE SEQUENCE [LARGE SCALE GENOMIC DNA]</scope>
    <source>
        <strain evidence="1 2">Pinkel</strain>
    </source>
</reference>
<name>A0A833J9K4_9HYPH</name>
<sequence length="52" mass="5796">MEREVAIAEFVKRTWGGVLAVYRRMGRDRPSLFGRETAIAASAIRCRTGIVA</sequence>
<comment type="caution">
    <text evidence="1">The sequence shown here is derived from an EMBL/GenBank/DDBJ whole genome shotgun (WGS) entry which is preliminary data.</text>
</comment>
<evidence type="ECO:0000313" key="1">
    <source>
        <dbReference type="EMBL" id="KAB7787540.1"/>
    </source>
</evidence>
<dbReference type="EMBL" id="WEKV01000003">
    <property type="protein sequence ID" value="KAB7787540.1"/>
    <property type="molecule type" value="Genomic_DNA"/>
</dbReference>
<dbReference type="AlphaFoldDB" id="A0A833J9K4"/>